<sequence length="299" mass="34384">MNKRKQMLLDSALVLFEKHGVTNTSIQMILDESGVSKGTFYKFFGSKDDCILAILEQRVEEDMMIRKDLESRSYASDFDLLVDQIMVPMILPEKKLVVELFWTGFYSGECNLENLTRMQLNWLSDRLVQVFGEELKPFAYEGAIFGFGMIHQISNMWRNFQLAQPNWKHLVPKILIYIEILLRSMLERQEHIIDFPSLLVIAPGSKEIALDKNNLIASLQKFSHSILHSEASMKAKELTKGLLALVEQKEINISMLEVTLQAFQTEFELSSLNCEASMIVKDCSLYLEQIRQGPMDSTK</sequence>
<dbReference type="Gene3D" id="1.10.357.10">
    <property type="entry name" value="Tetracycline Repressor, domain 2"/>
    <property type="match status" value="1"/>
</dbReference>
<dbReference type="PANTHER" id="PTHR43479">
    <property type="entry name" value="ACREF/ENVCD OPERON REPRESSOR-RELATED"/>
    <property type="match status" value="1"/>
</dbReference>
<dbReference type="RefSeq" id="WP_113054944.1">
    <property type="nucleotide sequence ID" value="NZ_QEVW01000014.1"/>
</dbReference>
<name>A0A329QL06_9BACL</name>
<dbReference type="PROSITE" id="PS01081">
    <property type="entry name" value="HTH_TETR_1"/>
    <property type="match status" value="1"/>
</dbReference>
<dbReference type="Proteomes" id="UP000250642">
    <property type="component" value="Unassembled WGS sequence"/>
</dbReference>
<reference evidence="4 5" key="1">
    <citation type="submission" date="2018-04" db="EMBL/GenBank/DDBJ databases">
        <title>Paenibacillus taichungensis Genome sequencing and assembly.</title>
        <authorList>
            <person name="Xu J."/>
            <person name="Rensing C."/>
            <person name="Mazhar H.S."/>
        </authorList>
    </citation>
    <scope>NUCLEOTIDE SEQUENCE [LARGE SCALE GENOMIC DNA]</scope>
    <source>
        <strain evidence="4 5">NC1</strain>
    </source>
</reference>
<gene>
    <name evidence="4" type="ORF">DC345_22120</name>
</gene>
<feature type="DNA-binding region" description="H-T-H motif" evidence="2">
    <location>
        <begin position="25"/>
        <end position="44"/>
    </location>
</feature>
<protein>
    <submittedName>
        <fullName evidence="4">TetR/AcrR family transcriptional regulator</fullName>
    </submittedName>
</protein>
<dbReference type="PROSITE" id="PS50977">
    <property type="entry name" value="HTH_TETR_2"/>
    <property type="match status" value="1"/>
</dbReference>
<dbReference type="PANTHER" id="PTHR43479:SF11">
    <property type="entry name" value="ACREF_ENVCD OPERON REPRESSOR-RELATED"/>
    <property type="match status" value="1"/>
</dbReference>
<dbReference type="GO" id="GO:0003677">
    <property type="term" value="F:DNA binding"/>
    <property type="evidence" value="ECO:0007669"/>
    <property type="project" value="UniProtKB-UniRule"/>
</dbReference>
<accession>A0A329QL06</accession>
<keyword evidence="1 2" id="KW-0238">DNA-binding</keyword>
<dbReference type="InterPro" id="IPR050624">
    <property type="entry name" value="HTH-type_Tx_Regulator"/>
</dbReference>
<comment type="caution">
    <text evidence="4">The sequence shown here is derived from an EMBL/GenBank/DDBJ whole genome shotgun (WGS) entry which is preliminary data.</text>
</comment>
<dbReference type="EMBL" id="QEVW01000014">
    <property type="protein sequence ID" value="RAW12973.1"/>
    <property type="molecule type" value="Genomic_DNA"/>
</dbReference>
<evidence type="ECO:0000256" key="2">
    <source>
        <dbReference type="PROSITE-ProRule" id="PRU00335"/>
    </source>
</evidence>
<proteinExistence type="predicted"/>
<dbReference type="PRINTS" id="PR00455">
    <property type="entry name" value="HTHTETR"/>
</dbReference>
<dbReference type="Pfam" id="PF00440">
    <property type="entry name" value="TetR_N"/>
    <property type="match status" value="1"/>
</dbReference>
<evidence type="ECO:0000313" key="4">
    <source>
        <dbReference type="EMBL" id="RAW12973.1"/>
    </source>
</evidence>
<feature type="domain" description="HTH tetR-type" evidence="3">
    <location>
        <begin position="2"/>
        <end position="62"/>
    </location>
</feature>
<evidence type="ECO:0000313" key="5">
    <source>
        <dbReference type="Proteomes" id="UP000250642"/>
    </source>
</evidence>
<organism evidence="4 5">
    <name type="scientific">Paenibacillus taichungensis</name>
    <dbReference type="NCBI Taxonomy" id="484184"/>
    <lineage>
        <taxon>Bacteria</taxon>
        <taxon>Bacillati</taxon>
        <taxon>Bacillota</taxon>
        <taxon>Bacilli</taxon>
        <taxon>Bacillales</taxon>
        <taxon>Paenibacillaceae</taxon>
        <taxon>Paenibacillus</taxon>
    </lineage>
</organism>
<evidence type="ECO:0000259" key="3">
    <source>
        <dbReference type="PROSITE" id="PS50977"/>
    </source>
</evidence>
<dbReference type="AlphaFoldDB" id="A0A329QL06"/>
<dbReference type="InterPro" id="IPR023772">
    <property type="entry name" value="DNA-bd_HTH_TetR-type_CS"/>
</dbReference>
<evidence type="ECO:0000256" key="1">
    <source>
        <dbReference type="ARBA" id="ARBA00023125"/>
    </source>
</evidence>
<dbReference type="InterPro" id="IPR009057">
    <property type="entry name" value="Homeodomain-like_sf"/>
</dbReference>
<dbReference type="SUPFAM" id="SSF46689">
    <property type="entry name" value="Homeodomain-like"/>
    <property type="match status" value="1"/>
</dbReference>
<dbReference type="InterPro" id="IPR001647">
    <property type="entry name" value="HTH_TetR"/>
</dbReference>